<comment type="cofactor">
    <cofactor evidence="1 7">
        <name>heme</name>
        <dbReference type="ChEBI" id="CHEBI:30413"/>
    </cofactor>
</comment>
<evidence type="ECO:0008006" key="12">
    <source>
        <dbReference type="Google" id="ProtNLM"/>
    </source>
</evidence>
<dbReference type="GO" id="GO:0020037">
    <property type="term" value="F:heme binding"/>
    <property type="evidence" value="ECO:0007669"/>
    <property type="project" value="InterPro"/>
</dbReference>
<evidence type="ECO:0000313" key="11">
    <source>
        <dbReference type="Proteomes" id="UP001197093"/>
    </source>
</evidence>
<comment type="caution">
    <text evidence="10">The sequence shown here is derived from an EMBL/GenBank/DDBJ whole genome shotgun (WGS) entry which is preliminary data.</text>
</comment>
<comment type="similarity">
    <text evidence="2 8">Belongs to the cytochrome P450 family.</text>
</comment>
<accession>A0AAD4ENP3</accession>
<dbReference type="AlphaFoldDB" id="A0AAD4ENP3"/>
<evidence type="ECO:0000256" key="8">
    <source>
        <dbReference type="RuleBase" id="RU000461"/>
    </source>
</evidence>
<dbReference type="PANTHER" id="PTHR46206:SF7">
    <property type="entry name" value="P450, PUTATIVE (EUROFUNG)-RELATED"/>
    <property type="match status" value="1"/>
</dbReference>
<dbReference type="CDD" id="cd11041">
    <property type="entry name" value="CYP503A1-like"/>
    <property type="match status" value="1"/>
</dbReference>
<evidence type="ECO:0000256" key="9">
    <source>
        <dbReference type="SAM" id="Phobius"/>
    </source>
</evidence>
<keyword evidence="9" id="KW-1133">Transmembrane helix</keyword>
<dbReference type="GO" id="GO:0016705">
    <property type="term" value="F:oxidoreductase activity, acting on paired donors, with incorporation or reduction of molecular oxygen"/>
    <property type="evidence" value="ECO:0007669"/>
    <property type="project" value="InterPro"/>
</dbReference>
<protein>
    <recommendedName>
        <fullName evidence="12">Cytochrome P450</fullName>
    </recommendedName>
</protein>
<evidence type="ECO:0000256" key="1">
    <source>
        <dbReference type="ARBA" id="ARBA00001971"/>
    </source>
</evidence>
<keyword evidence="7 8" id="KW-0349">Heme</keyword>
<evidence type="ECO:0000313" key="10">
    <source>
        <dbReference type="EMBL" id="KAG7284576.1"/>
    </source>
</evidence>
<dbReference type="InterPro" id="IPR002403">
    <property type="entry name" value="Cyt_P450_E_grp-IV"/>
</dbReference>
<feature type="transmembrane region" description="Helical" evidence="9">
    <location>
        <begin position="12"/>
        <end position="31"/>
    </location>
</feature>
<dbReference type="Proteomes" id="UP001197093">
    <property type="component" value="Unassembled WGS sequence"/>
</dbReference>
<organism evidence="10 11">
    <name type="scientific">Staphylotrichum longicolle</name>
    <dbReference type="NCBI Taxonomy" id="669026"/>
    <lineage>
        <taxon>Eukaryota</taxon>
        <taxon>Fungi</taxon>
        <taxon>Dikarya</taxon>
        <taxon>Ascomycota</taxon>
        <taxon>Pezizomycotina</taxon>
        <taxon>Sordariomycetes</taxon>
        <taxon>Sordariomycetidae</taxon>
        <taxon>Sordariales</taxon>
        <taxon>Chaetomiaceae</taxon>
        <taxon>Staphylotrichum</taxon>
    </lineage>
</organism>
<dbReference type="PANTHER" id="PTHR46206">
    <property type="entry name" value="CYTOCHROME P450"/>
    <property type="match status" value="1"/>
</dbReference>
<evidence type="ECO:0000256" key="6">
    <source>
        <dbReference type="ARBA" id="ARBA00023033"/>
    </source>
</evidence>
<sequence length="513" mass="57535">MADTQTIPEAIGAKLPLILPTFVALLAVLLLQNLISTKPLANVPVAGQDLGGDEKRRQAYLFRAAELYAEGYKKFKDNVFRIVTSNKFTVIVVPPKFLGELRNLPDDVVSFDDAIAQTMHAKYTKLTVGETLVTHTVKSNLTPALVRLNPSIAEEVQDSISRELPPCDDWTLVNINRKLLRIVALVSGRVFIGTELSRSEEYLDAAINYTVELMEARQALERVRPWMRPFIGSRLPEVKKLDQRLVQADNFIRPIVAARKQMQAHDKPDDMLQWMMDGDEKGKFKQHTTERMARMQLSLSFAAIHTTTLTSTNVFYNLAAYPQYLPELRDEIRTVLAEHGGVFTSPALQAMKKLDSFLKETMRLNPGGTASFQRKVNKPFTLSNGQVIPAGVVIEVPSAAISHDPEIFPNPDEFDPWRFFRLREQARAAGEVEGAAINQFVSVNPNVMTFGYGRHACPGRFFAANEIKMIVANFVLAYDMKLPDGVQERYPNLTFGSSSVPDPTKQLLFKRIA</sequence>
<keyword evidence="9" id="KW-0472">Membrane</keyword>
<dbReference type="EMBL" id="JAHCVI010000006">
    <property type="protein sequence ID" value="KAG7284576.1"/>
    <property type="molecule type" value="Genomic_DNA"/>
</dbReference>
<name>A0AAD4ENP3_9PEZI</name>
<evidence type="ECO:0000256" key="3">
    <source>
        <dbReference type="ARBA" id="ARBA00022723"/>
    </source>
</evidence>
<dbReference type="GO" id="GO:0004497">
    <property type="term" value="F:monooxygenase activity"/>
    <property type="evidence" value="ECO:0007669"/>
    <property type="project" value="UniProtKB-KW"/>
</dbReference>
<gene>
    <name evidence="10" type="ORF">NEMBOFW57_010954</name>
</gene>
<dbReference type="InterPro" id="IPR036396">
    <property type="entry name" value="Cyt_P450_sf"/>
</dbReference>
<dbReference type="Gene3D" id="1.10.630.10">
    <property type="entry name" value="Cytochrome P450"/>
    <property type="match status" value="1"/>
</dbReference>
<proteinExistence type="inferred from homology"/>
<evidence type="ECO:0000256" key="2">
    <source>
        <dbReference type="ARBA" id="ARBA00010617"/>
    </source>
</evidence>
<keyword evidence="9" id="KW-0812">Transmembrane</keyword>
<keyword evidence="3 7" id="KW-0479">Metal-binding</keyword>
<keyword evidence="6 8" id="KW-0503">Monooxygenase</keyword>
<evidence type="ECO:0000256" key="5">
    <source>
        <dbReference type="ARBA" id="ARBA00023004"/>
    </source>
</evidence>
<keyword evidence="4 8" id="KW-0560">Oxidoreductase</keyword>
<evidence type="ECO:0000256" key="7">
    <source>
        <dbReference type="PIRSR" id="PIRSR602403-1"/>
    </source>
</evidence>
<keyword evidence="5 7" id="KW-0408">Iron</keyword>
<evidence type="ECO:0000256" key="4">
    <source>
        <dbReference type="ARBA" id="ARBA00023002"/>
    </source>
</evidence>
<keyword evidence="11" id="KW-1185">Reference proteome</keyword>
<dbReference type="GO" id="GO:0005506">
    <property type="term" value="F:iron ion binding"/>
    <property type="evidence" value="ECO:0007669"/>
    <property type="project" value="InterPro"/>
</dbReference>
<dbReference type="InterPro" id="IPR001128">
    <property type="entry name" value="Cyt_P450"/>
</dbReference>
<dbReference type="Pfam" id="PF00067">
    <property type="entry name" value="p450"/>
    <property type="match status" value="1"/>
</dbReference>
<dbReference type="PRINTS" id="PR00465">
    <property type="entry name" value="EP450IV"/>
</dbReference>
<dbReference type="InterPro" id="IPR017972">
    <property type="entry name" value="Cyt_P450_CS"/>
</dbReference>
<feature type="binding site" description="axial binding residue" evidence="7">
    <location>
        <position position="457"/>
    </location>
    <ligand>
        <name>heme</name>
        <dbReference type="ChEBI" id="CHEBI:30413"/>
    </ligand>
    <ligandPart>
        <name>Fe</name>
        <dbReference type="ChEBI" id="CHEBI:18248"/>
    </ligandPart>
</feature>
<dbReference type="SUPFAM" id="SSF48264">
    <property type="entry name" value="Cytochrome P450"/>
    <property type="match status" value="1"/>
</dbReference>
<reference evidence="10" key="1">
    <citation type="submission" date="2023-02" db="EMBL/GenBank/DDBJ databases">
        <authorList>
            <person name="Palmer J.M."/>
        </authorList>
    </citation>
    <scope>NUCLEOTIDE SEQUENCE</scope>
    <source>
        <strain evidence="10">FW57</strain>
    </source>
</reference>
<dbReference type="PROSITE" id="PS00086">
    <property type="entry name" value="CYTOCHROME_P450"/>
    <property type="match status" value="1"/>
</dbReference>